<evidence type="ECO:0000313" key="3">
    <source>
        <dbReference type="Proteomes" id="UP000799118"/>
    </source>
</evidence>
<gene>
    <name evidence="2" type="ORF">BT96DRAFT_146412</name>
</gene>
<accession>A0A6A4HCJ8</accession>
<organism evidence="2 3">
    <name type="scientific">Gymnopus androsaceus JB14</name>
    <dbReference type="NCBI Taxonomy" id="1447944"/>
    <lineage>
        <taxon>Eukaryota</taxon>
        <taxon>Fungi</taxon>
        <taxon>Dikarya</taxon>
        <taxon>Basidiomycota</taxon>
        <taxon>Agaricomycotina</taxon>
        <taxon>Agaricomycetes</taxon>
        <taxon>Agaricomycetidae</taxon>
        <taxon>Agaricales</taxon>
        <taxon>Marasmiineae</taxon>
        <taxon>Omphalotaceae</taxon>
        <taxon>Gymnopus</taxon>
    </lineage>
</organism>
<evidence type="ECO:0000256" key="1">
    <source>
        <dbReference type="SAM" id="Coils"/>
    </source>
</evidence>
<keyword evidence="3" id="KW-1185">Reference proteome</keyword>
<dbReference type="OrthoDB" id="3365698at2759"/>
<name>A0A6A4HCJ8_9AGAR</name>
<feature type="coiled-coil region" evidence="1">
    <location>
        <begin position="45"/>
        <end position="72"/>
    </location>
</feature>
<dbReference type="Proteomes" id="UP000799118">
    <property type="component" value="Unassembled WGS sequence"/>
</dbReference>
<dbReference type="EMBL" id="ML769531">
    <property type="protein sequence ID" value="KAE9395443.1"/>
    <property type="molecule type" value="Genomic_DNA"/>
</dbReference>
<sequence>MAHDSRTTLCSKCRNPSMFKPRVNVNSSANPSNSMFNTHEIRETILLSEKDLEDYDTEIARLQSQLISVREQRKRLDDYKTQLQWLLSPLREVPNEILFIIFELACTDNFLQEYPWPMDKYYSREPVTKPFLPIITYLPSLAISAVCTRWRSLMLASPSLWSDLRLETVPNETVSDVQSGFMSTLRLYLDRSVDAPLRIGLQTLGYLNFQNNSPALNLILDHTCRWETFRYVGDYQLKNWMGSSFSFPSLTNLILKGCDNPIVTEDLDCFADAPKLRAVRTDVLEPDSNIPWTQLTAWMCGHLKERIV</sequence>
<keyword evidence="1" id="KW-0175">Coiled coil</keyword>
<evidence type="ECO:0000313" key="2">
    <source>
        <dbReference type="EMBL" id="KAE9395443.1"/>
    </source>
</evidence>
<dbReference type="AlphaFoldDB" id="A0A6A4HCJ8"/>
<reference evidence="2" key="1">
    <citation type="journal article" date="2019" name="Environ. Microbiol.">
        <title>Fungal ecological strategies reflected in gene transcription - a case study of two litter decomposers.</title>
        <authorList>
            <person name="Barbi F."/>
            <person name="Kohler A."/>
            <person name="Barry K."/>
            <person name="Baskaran P."/>
            <person name="Daum C."/>
            <person name="Fauchery L."/>
            <person name="Ihrmark K."/>
            <person name="Kuo A."/>
            <person name="LaButti K."/>
            <person name="Lipzen A."/>
            <person name="Morin E."/>
            <person name="Grigoriev I.V."/>
            <person name="Henrissat B."/>
            <person name="Lindahl B."/>
            <person name="Martin F."/>
        </authorList>
    </citation>
    <scope>NUCLEOTIDE SEQUENCE</scope>
    <source>
        <strain evidence="2">JB14</strain>
    </source>
</reference>
<protein>
    <submittedName>
        <fullName evidence="2">Uncharacterized protein</fullName>
    </submittedName>
</protein>
<proteinExistence type="predicted"/>